<reference evidence="1" key="1">
    <citation type="submission" date="2021-12" db="EMBL/GenBank/DDBJ databases">
        <authorList>
            <person name="Martin H S."/>
        </authorList>
    </citation>
    <scope>NUCLEOTIDE SEQUENCE</scope>
</reference>
<feature type="non-terminal residue" evidence="1">
    <location>
        <position position="87"/>
    </location>
</feature>
<accession>A0A8J9VQI9</accession>
<gene>
    <name evidence="1" type="ORF">BINO364_LOCUS13361</name>
</gene>
<sequence length="87" mass="10019">MQLSSQADASPFTRHARSCVTQSLVTELEFTHFETQVYEEVCKANSTKVSFHSTIRLHVFYLNIFRRQYLPLDMQPNVPLGVSNQQA</sequence>
<keyword evidence="2" id="KW-1185">Reference proteome</keyword>
<name>A0A8J9VQI9_9NEOP</name>
<protein>
    <submittedName>
        <fullName evidence="1">Uncharacterized protein</fullName>
    </submittedName>
</protein>
<dbReference type="EMBL" id="OV170227">
    <property type="protein sequence ID" value="CAH0728098.1"/>
    <property type="molecule type" value="Genomic_DNA"/>
</dbReference>
<evidence type="ECO:0000313" key="2">
    <source>
        <dbReference type="Proteomes" id="UP000838878"/>
    </source>
</evidence>
<proteinExistence type="predicted"/>
<dbReference type="Proteomes" id="UP000838878">
    <property type="component" value="Chromosome 7"/>
</dbReference>
<organism evidence="1 2">
    <name type="scientific">Brenthis ino</name>
    <name type="common">lesser marbled fritillary</name>
    <dbReference type="NCBI Taxonomy" id="405034"/>
    <lineage>
        <taxon>Eukaryota</taxon>
        <taxon>Metazoa</taxon>
        <taxon>Ecdysozoa</taxon>
        <taxon>Arthropoda</taxon>
        <taxon>Hexapoda</taxon>
        <taxon>Insecta</taxon>
        <taxon>Pterygota</taxon>
        <taxon>Neoptera</taxon>
        <taxon>Endopterygota</taxon>
        <taxon>Lepidoptera</taxon>
        <taxon>Glossata</taxon>
        <taxon>Ditrysia</taxon>
        <taxon>Papilionoidea</taxon>
        <taxon>Nymphalidae</taxon>
        <taxon>Heliconiinae</taxon>
        <taxon>Argynnini</taxon>
        <taxon>Brenthis</taxon>
    </lineage>
</organism>
<dbReference type="AlphaFoldDB" id="A0A8J9VQI9"/>
<evidence type="ECO:0000313" key="1">
    <source>
        <dbReference type="EMBL" id="CAH0728098.1"/>
    </source>
</evidence>